<gene>
    <name evidence="3" type="ORF">NPIL_4211</name>
</gene>
<dbReference type="PROSITE" id="PS50097">
    <property type="entry name" value="BTB"/>
    <property type="match status" value="1"/>
</dbReference>
<dbReference type="AlphaFoldDB" id="A0A8X6ISP4"/>
<proteinExistence type="predicted"/>
<dbReference type="Gene3D" id="2.60.210.10">
    <property type="entry name" value="Apoptosis, Tumor Necrosis Factor Receptor Associated Protein 2, Chain A"/>
    <property type="match status" value="1"/>
</dbReference>
<dbReference type="Pfam" id="PF00651">
    <property type="entry name" value="BTB"/>
    <property type="match status" value="1"/>
</dbReference>
<reference evidence="3" key="1">
    <citation type="submission" date="2020-08" db="EMBL/GenBank/DDBJ databases">
        <title>Multicomponent nature underlies the extraordinary mechanical properties of spider dragline silk.</title>
        <authorList>
            <person name="Kono N."/>
            <person name="Nakamura H."/>
            <person name="Mori M."/>
            <person name="Yoshida Y."/>
            <person name="Ohtoshi R."/>
            <person name="Malay A.D."/>
            <person name="Moran D.A.P."/>
            <person name="Tomita M."/>
            <person name="Numata K."/>
            <person name="Arakawa K."/>
        </authorList>
    </citation>
    <scope>NUCLEOTIDE SEQUENCE</scope>
</reference>
<dbReference type="Pfam" id="PF22486">
    <property type="entry name" value="MATH_2"/>
    <property type="match status" value="1"/>
</dbReference>
<dbReference type="SUPFAM" id="SSF54695">
    <property type="entry name" value="POZ domain"/>
    <property type="match status" value="1"/>
</dbReference>
<organism evidence="3 4">
    <name type="scientific">Nephila pilipes</name>
    <name type="common">Giant wood spider</name>
    <name type="synonym">Nephila maculata</name>
    <dbReference type="NCBI Taxonomy" id="299642"/>
    <lineage>
        <taxon>Eukaryota</taxon>
        <taxon>Metazoa</taxon>
        <taxon>Ecdysozoa</taxon>
        <taxon>Arthropoda</taxon>
        <taxon>Chelicerata</taxon>
        <taxon>Arachnida</taxon>
        <taxon>Araneae</taxon>
        <taxon>Araneomorphae</taxon>
        <taxon>Entelegynae</taxon>
        <taxon>Araneoidea</taxon>
        <taxon>Nephilidae</taxon>
        <taxon>Nephila</taxon>
    </lineage>
</organism>
<dbReference type="InterPro" id="IPR011333">
    <property type="entry name" value="SKP1/BTB/POZ_sf"/>
</dbReference>
<dbReference type="SUPFAM" id="SSF49599">
    <property type="entry name" value="TRAF domain-like"/>
    <property type="match status" value="1"/>
</dbReference>
<dbReference type="OrthoDB" id="6359816at2759"/>
<name>A0A8X6ISP4_NEPPI</name>
<protein>
    <submittedName>
        <fullName evidence="3">Uncharacterized protein</fullName>
    </submittedName>
</protein>
<evidence type="ECO:0000313" key="4">
    <source>
        <dbReference type="Proteomes" id="UP000887013"/>
    </source>
</evidence>
<sequence>MTISGNSGYRLLICNSHFHFTSLQRYLRFMLLKCNFADKSVDLFGYQSLVMAHSIAYGTEPWVTFLWNIENFSYCSQKEKEYINSPQFIVESTENTVWNIWLYPRGKNDEKFISFVLYGSWSNEWIRIKVKCDIALLAEDGSVLKITDSKVVYFRANNTLLFDLFAERKEVTKTRKEAFLSSDTLRIRCRLWRNHVKIVEPATISARSVLPVEKKHFLWDIERFSSLEFDEKLYYFILSESKEQLAGFKIGVNKEGNVMIYMKHYAYMRYFIFQIFITDTNGSRIDLGKCETWPHEVAKEEQYLLSFTKKNVIEKKNLYMKNDVLSLYCEFSWTNGSVYNNCEKIDTPSLSDAVIPKPTTILSGISNSIIPKPNTTSSCINNTIPPKECASNTEVEEMNKMVDLKEDMEYLYAESILCDVKLCTTNETFPAHKAFLCARSPVFRKMFTTDMKEKVQECVDIPDLEDDTVRRMLLYVYTNTLEGLQWESALKLYAVADKYEMAALKSKCSSFLKRNLCPGNLCDVLILADIHVDGDLKGTAQDYVLKHEEEVFHSEEWEEFVKTNTALASETMFLKWKKK</sequence>
<dbReference type="GO" id="GO:0030163">
    <property type="term" value="P:protein catabolic process"/>
    <property type="evidence" value="ECO:0007669"/>
    <property type="project" value="UniProtKB-ARBA"/>
</dbReference>
<dbReference type="EMBL" id="BMAW01046847">
    <property type="protein sequence ID" value="GFS57591.1"/>
    <property type="molecule type" value="Genomic_DNA"/>
</dbReference>
<dbReference type="SMART" id="SM00225">
    <property type="entry name" value="BTB"/>
    <property type="match status" value="1"/>
</dbReference>
<evidence type="ECO:0000259" key="1">
    <source>
        <dbReference type="PROSITE" id="PS50097"/>
    </source>
</evidence>
<dbReference type="Gene3D" id="1.25.40.420">
    <property type="match status" value="1"/>
</dbReference>
<dbReference type="Proteomes" id="UP000887013">
    <property type="component" value="Unassembled WGS sequence"/>
</dbReference>
<dbReference type="InterPro" id="IPR002083">
    <property type="entry name" value="MATH/TRAF_dom"/>
</dbReference>
<dbReference type="CDD" id="cd18186">
    <property type="entry name" value="BTB_POZ_ZBTB_KLHL-like"/>
    <property type="match status" value="1"/>
</dbReference>
<dbReference type="InterPro" id="IPR008974">
    <property type="entry name" value="TRAF-like"/>
</dbReference>
<keyword evidence="4" id="KW-1185">Reference proteome</keyword>
<accession>A0A8X6ISP4</accession>
<comment type="caution">
    <text evidence="3">The sequence shown here is derived from an EMBL/GenBank/DDBJ whole genome shotgun (WGS) entry which is preliminary data.</text>
</comment>
<dbReference type="PANTHER" id="PTHR24413">
    <property type="entry name" value="SPECKLE-TYPE POZ PROTEIN"/>
    <property type="match status" value="1"/>
</dbReference>
<evidence type="ECO:0000259" key="2">
    <source>
        <dbReference type="PROSITE" id="PS50144"/>
    </source>
</evidence>
<feature type="domain" description="BTB" evidence="1">
    <location>
        <begin position="418"/>
        <end position="485"/>
    </location>
</feature>
<evidence type="ECO:0000313" key="3">
    <source>
        <dbReference type="EMBL" id="GFS57591.1"/>
    </source>
</evidence>
<dbReference type="PROSITE" id="PS50144">
    <property type="entry name" value="MATH"/>
    <property type="match status" value="1"/>
</dbReference>
<feature type="domain" description="MATH" evidence="2">
    <location>
        <begin position="62"/>
        <end position="191"/>
    </location>
</feature>
<dbReference type="CDD" id="cd00121">
    <property type="entry name" value="MATH"/>
    <property type="match status" value="1"/>
</dbReference>
<dbReference type="Gene3D" id="3.30.710.10">
    <property type="entry name" value="Potassium Channel Kv1.1, Chain A"/>
    <property type="match status" value="1"/>
</dbReference>
<dbReference type="InterPro" id="IPR000210">
    <property type="entry name" value="BTB/POZ_dom"/>
</dbReference>